<dbReference type="SUPFAM" id="SSF55729">
    <property type="entry name" value="Acyl-CoA N-acyltransferases (Nat)"/>
    <property type="match status" value="1"/>
</dbReference>
<sequence length="152" mass="17258">MNIYQASIEDLEGISELFNLYRIFYRQPSDLDAAQAFIKERLINRDSIIFAAVNDGTYAGFTQLYPTFSSVSMKRDLILNDLYVHEDARKLGAGRLLLDAAKEYAIKTGAKGLSLQTAHDNYTAQRLYESYGYQQETEFMSYHLSVASVEQG</sequence>
<gene>
    <name evidence="4" type="ORF">CUU66_16915</name>
</gene>
<evidence type="ECO:0000256" key="2">
    <source>
        <dbReference type="ARBA" id="ARBA00023315"/>
    </source>
</evidence>
<keyword evidence="1 4" id="KW-0808">Transferase</keyword>
<accession>A0A2N5M333</accession>
<feature type="domain" description="N-acetyltransferase" evidence="3">
    <location>
        <begin position="1"/>
        <end position="152"/>
    </location>
</feature>
<keyword evidence="5" id="KW-1185">Reference proteome</keyword>
<dbReference type="Proteomes" id="UP000234748">
    <property type="component" value="Unassembled WGS sequence"/>
</dbReference>
<comment type="caution">
    <text evidence="4">The sequence shown here is derived from an EMBL/GenBank/DDBJ whole genome shotgun (WGS) entry which is preliminary data.</text>
</comment>
<evidence type="ECO:0000259" key="3">
    <source>
        <dbReference type="PROSITE" id="PS51186"/>
    </source>
</evidence>
<dbReference type="InterPro" id="IPR000182">
    <property type="entry name" value="GNAT_dom"/>
</dbReference>
<dbReference type="InterPro" id="IPR050832">
    <property type="entry name" value="Bact_Acetyltransf"/>
</dbReference>
<dbReference type="Gene3D" id="3.40.630.30">
    <property type="match status" value="1"/>
</dbReference>
<dbReference type="CDD" id="cd04301">
    <property type="entry name" value="NAT_SF"/>
    <property type="match status" value="1"/>
</dbReference>
<dbReference type="Pfam" id="PF00583">
    <property type="entry name" value="Acetyltransf_1"/>
    <property type="match status" value="1"/>
</dbReference>
<evidence type="ECO:0000256" key="1">
    <source>
        <dbReference type="ARBA" id="ARBA00022679"/>
    </source>
</evidence>
<evidence type="ECO:0000313" key="4">
    <source>
        <dbReference type="EMBL" id="PLT28776.1"/>
    </source>
</evidence>
<organism evidence="4 5">
    <name type="scientific">Peribacillus deserti</name>
    <dbReference type="NCBI Taxonomy" id="673318"/>
    <lineage>
        <taxon>Bacteria</taxon>
        <taxon>Bacillati</taxon>
        <taxon>Bacillota</taxon>
        <taxon>Bacilli</taxon>
        <taxon>Bacillales</taxon>
        <taxon>Bacillaceae</taxon>
        <taxon>Peribacillus</taxon>
    </lineage>
</organism>
<dbReference type="EMBL" id="PGUY01000052">
    <property type="protein sequence ID" value="PLT28776.1"/>
    <property type="molecule type" value="Genomic_DNA"/>
</dbReference>
<dbReference type="AlphaFoldDB" id="A0A2N5M333"/>
<proteinExistence type="predicted"/>
<reference evidence="4 5" key="1">
    <citation type="submission" date="2017-11" db="EMBL/GenBank/DDBJ databases">
        <title>Comparitive Functional Genomics of Dry Heat Resistant strains isolated from the Viking Spacecraft.</title>
        <authorList>
            <person name="Seuylemezian A."/>
            <person name="Cooper K."/>
            <person name="Vaishampayan P."/>
        </authorList>
    </citation>
    <scope>NUCLEOTIDE SEQUENCE [LARGE SCALE GENOMIC DNA]</scope>
    <source>
        <strain evidence="4 5">V1-29</strain>
    </source>
</reference>
<evidence type="ECO:0000313" key="5">
    <source>
        <dbReference type="Proteomes" id="UP000234748"/>
    </source>
</evidence>
<dbReference type="PROSITE" id="PS51186">
    <property type="entry name" value="GNAT"/>
    <property type="match status" value="1"/>
</dbReference>
<dbReference type="PANTHER" id="PTHR43877">
    <property type="entry name" value="AMINOALKYLPHOSPHONATE N-ACETYLTRANSFERASE-RELATED-RELATED"/>
    <property type="match status" value="1"/>
</dbReference>
<dbReference type="OrthoDB" id="9792929at2"/>
<protein>
    <submittedName>
        <fullName evidence="4">GNAT family N-acetyltransferase</fullName>
    </submittedName>
</protein>
<keyword evidence="2" id="KW-0012">Acyltransferase</keyword>
<dbReference type="GO" id="GO:0016747">
    <property type="term" value="F:acyltransferase activity, transferring groups other than amino-acyl groups"/>
    <property type="evidence" value="ECO:0007669"/>
    <property type="project" value="InterPro"/>
</dbReference>
<dbReference type="RefSeq" id="WP_101644282.1">
    <property type="nucleotide sequence ID" value="NZ_PGUY01000052.1"/>
</dbReference>
<dbReference type="PANTHER" id="PTHR43877:SF2">
    <property type="entry name" value="AMINOALKYLPHOSPHONATE N-ACETYLTRANSFERASE-RELATED"/>
    <property type="match status" value="1"/>
</dbReference>
<dbReference type="InterPro" id="IPR016181">
    <property type="entry name" value="Acyl_CoA_acyltransferase"/>
</dbReference>
<name>A0A2N5M333_9BACI</name>